<dbReference type="InterPro" id="IPR011990">
    <property type="entry name" value="TPR-like_helical_dom_sf"/>
</dbReference>
<feature type="repeat" description="TPR" evidence="1">
    <location>
        <begin position="574"/>
        <end position="607"/>
    </location>
</feature>
<keyword evidence="1" id="KW-0802">TPR repeat</keyword>
<feature type="compositionally biased region" description="Polar residues" evidence="2">
    <location>
        <begin position="170"/>
        <end position="184"/>
    </location>
</feature>
<feature type="region of interest" description="Disordered" evidence="2">
    <location>
        <begin position="125"/>
        <end position="144"/>
    </location>
</feature>
<organism evidence="3 4">
    <name type="scientific">Peronospora belbahrii</name>
    <dbReference type="NCBI Taxonomy" id="622444"/>
    <lineage>
        <taxon>Eukaryota</taxon>
        <taxon>Sar</taxon>
        <taxon>Stramenopiles</taxon>
        <taxon>Oomycota</taxon>
        <taxon>Peronosporomycetes</taxon>
        <taxon>Peronosporales</taxon>
        <taxon>Peronosporaceae</taxon>
        <taxon>Peronospora</taxon>
    </lineage>
</organism>
<comment type="caution">
    <text evidence="3">The sequence shown here is derived from an EMBL/GenBank/DDBJ whole genome shotgun (WGS) entry which is preliminary data.</text>
</comment>
<evidence type="ECO:0000313" key="4">
    <source>
        <dbReference type="Proteomes" id="UP001158986"/>
    </source>
</evidence>
<feature type="region of interest" description="Disordered" evidence="2">
    <location>
        <begin position="165"/>
        <end position="184"/>
    </location>
</feature>
<dbReference type="EMBL" id="CAKLCB010000258">
    <property type="protein sequence ID" value="CAH0518210.1"/>
    <property type="molecule type" value="Genomic_DNA"/>
</dbReference>
<evidence type="ECO:0000256" key="1">
    <source>
        <dbReference type="PROSITE-ProRule" id="PRU00339"/>
    </source>
</evidence>
<reference evidence="3 4" key="1">
    <citation type="submission" date="2021-11" db="EMBL/GenBank/DDBJ databases">
        <authorList>
            <person name="Islam A."/>
            <person name="Islam S."/>
            <person name="Flora M.S."/>
            <person name="Rahman M."/>
            <person name="Ziaur R.M."/>
            <person name="Epstein J.H."/>
            <person name="Hassan M."/>
            <person name="Klassen M."/>
            <person name="Woodard K."/>
            <person name="Webb A."/>
            <person name="Webby R.J."/>
            <person name="El Zowalaty M.E."/>
        </authorList>
    </citation>
    <scope>NUCLEOTIDE SEQUENCE [LARGE SCALE GENOMIC DNA]</scope>
    <source>
        <strain evidence="3">Pbs1</strain>
    </source>
</reference>
<dbReference type="PANTHER" id="PTHR21581:SF6">
    <property type="entry name" value="TRAFFICKING PROTEIN PARTICLE COMPLEX SUBUNIT 12"/>
    <property type="match status" value="1"/>
</dbReference>
<dbReference type="SUPFAM" id="SSF48452">
    <property type="entry name" value="TPR-like"/>
    <property type="match status" value="1"/>
</dbReference>
<dbReference type="Proteomes" id="UP001158986">
    <property type="component" value="Unassembled WGS sequence"/>
</dbReference>
<dbReference type="InterPro" id="IPR019734">
    <property type="entry name" value="TPR_rpt"/>
</dbReference>
<proteinExistence type="predicted"/>
<dbReference type="PANTHER" id="PTHR21581">
    <property type="entry name" value="D-ALANYL-D-ALANINE CARBOXYPEPTIDASE"/>
    <property type="match status" value="1"/>
</dbReference>
<name>A0ABN8CYM4_9STRA</name>
<feature type="compositionally biased region" description="Low complexity" evidence="2">
    <location>
        <begin position="19"/>
        <end position="29"/>
    </location>
</feature>
<accession>A0ABN8CYM4</accession>
<sequence>MAGRFPPQQPPVQDAIHTSKPAISSAAKSSPFASGPVAMVNNFQHSFGASGQLQGHAMRTTLTQLSTPLVPQQHLAASMASASSEPLISLFADKPLNQPDAAYDMLGQAAPPSAIDLFGQTVPLSSQQHRSRPDPFGSPTGSVPPFSMLQAHSDVQGEANLLLPADLFGPTSSPGQPSQENVYNNLFGNSEKVSTSVSATSQQSPISSSQGSSSSAFGWSQPPPRITQGYIPYQQQQLSLHPFGQAPPPAAPFLGCGKNTGPQLLRTSAPSVTTPELLTPSAQSIPCPATSTPSEVKVPLFSSSQITRGAPSVNELVDDFLKKPVDTRFAGFEDVASLSRKSRLADIPDTVKSLELLYARKRWRSLIKKSLLMLQSPSNDSNMTLEIKSWWLAGLIKEGHYENAASVLDQIGNLYEISVTDGATPFVPIRLFLLQAALSKCQGKAVNHEKQLFHLGMRLQSAIRKNETMSLLGVEVKVAARWLRIVQFALANHLVQQQKFMLALRICSQIDVQFLDDTEKVVVLSRVGRIHLQMGDLTAAKKLFGVARYHTNQVKTGISNDTVVPAEVVKALEARLLLNDGLCFFAQNELQEALRAFDSILDLQNTQVPTLANSDAELFLDEDIVCSAVNNYAICSLYCCDVKAAIAALERMVRSNPQRFLNGVVVFNLSSLYDLQFDNATSKSRKEMMNKIANLYDLEHVDPAAYRI</sequence>
<evidence type="ECO:0000256" key="2">
    <source>
        <dbReference type="SAM" id="MobiDB-lite"/>
    </source>
</evidence>
<dbReference type="PROSITE" id="PS50005">
    <property type="entry name" value="TPR"/>
    <property type="match status" value="1"/>
</dbReference>
<gene>
    <name evidence="3" type="ORF">PBS001_LOCUS4789</name>
</gene>
<dbReference type="Gene3D" id="1.25.40.10">
    <property type="entry name" value="Tetratricopeptide repeat domain"/>
    <property type="match status" value="1"/>
</dbReference>
<feature type="region of interest" description="Disordered" evidence="2">
    <location>
        <begin position="194"/>
        <end position="228"/>
    </location>
</feature>
<feature type="compositionally biased region" description="Low complexity" evidence="2">
    <location>
        <begin position="194"/>
        <end position="220"/>
    </location>
</feature>
<protein>
    <submittedName>
        <fullName evidence="3">Uncharacterized protein</fullName>
    </submittedName>
</protein>
<feature type="region of interest" description="Disordered" evidence="2">
    <location>
        <begin position="1"/>
        <end position="29"/>
    </location>
</feature>
<keyword evidence="4" id="KW-1185">Reference proteome</keyword>
<evidence type="ECO:0000313" key="3">
    <source>
        <dbReference type="EMBL" id="CAH0518210.1"/>
    </source>
</evidence>